<dbReference type="SMART" id="SM00966">
    <property type="entry name" value="SpoVT_AbrB"/>
    <property type="match status" value="1"/>
</dbReference>
<evidence type="ECO:0000313" key="4">
    <source>
        <dbReference type="Proteomes" id="UP000811899"/>
    </source>
</evidence>
<reference evidence="3 4" key="1">
    <citation type="submission" date="2021-05" db="EMBL/GenBank/DDBJ databases">
        <title>The draft genome of Geobacter pelophilus DSM 12255.</title>
        <authorList>
            <person name="Xu Z."/>
            <person name="Masuda Y."/>
            <person name="Itoh H."/>
            <person name="Senoo K."/>
        </authorList>
    </citation>
    <scope>NUCLEOTIDE SEQUENCE [LARGE SCALE GENOMIC DNA]</scope>
    <source>
        <strain evidence="3 4">DSM 12255</strain>
    </source>
</reference>
<protein>
    <submittedName>
        <fullName evidence="3">AbrB/MazE/SpoVT family DNA-binding domain-containing protein</fullName>
    </submittedName>
</protein>
<dbReference type="InterPro" id="IPR037914">
    <property type="entry name" value="SpoVT-AbrB_sf"/>
</dbReference>
<dbReference type="SUPFAM" id="SSF89447">
    <property type="entry name" value="AbrB/MazE/MraZ-like"/>
    <property type="match status" value="1"/>
</dbReference>
<dbReference type="EMBL" id="JAHCVJ010000003">
    <property type="protein sequence ID" value="MBT0664677.1"/>
    <property type="molecule type" value="Genomic_DNA"/>
</dbReference>
<dbReference type="PROSITE" id="PS51740">
    <property type="entry name" value="SPOVT_ABRB"/>
    <property type="match status" value="1"/>
</dbReference>
<accession>A0AAW4L543</accession>
<name>A0AAW4L543_9BACT</name>
<evidence type="ECO:0000313" key="3">
    <source>
        <dbReference type="EMBL" id="MBT0664677.1"/>
    </source>
</evidence>
<comment type="caution">
    <text evidence="3">The sequence shown here is derived from an EMBL/GenBank/DDBJ whole genome shotgun (WGS) entry which is preliminary data.</text>
</comment>
<evidence type="ECO:0000256" key="1">
    <source>
        <dbReference type="PROSITE-ProRule" id="PRU01076"/>
    </source>
</evidence>
<proteinExistence type="predicted"/>
<dbReference type="AlphaFoldDB" id="A0AAW4L543"/>
<dbReference type="GO" id="GO:0003677">
    <property type="term" value="F:DNA binding"/>
    <property type="evidence" value="ECO:0007669"/>
    <property type="project" value="UniProtKB-UniRule"/>
</dbReference>
<keyword evidence="1 3" id="KW-0238">DNA-binding</keyword>
<feature type="domain" description="SpoVT-AbrB" evidence="2">
    <location>
        <begin position="3"/>
        <end position="46"/>
    </location>
</feature>
<evidence type="ECO:0000259" key="2">
    <source>
        <dbReference type="PROSITE" id="PS51740"/>
    </source>
</evidence>
<keyword evidence="4" id="KW-1185">Reference proteome</keyword>
<dbReference type="InterPro" id="IPR007159">
    <property type="entry name" value="SpoVT-AbrB_dom"/>
</dbReference>
<organism evidence="3 4">
    <name type="scientific">Geoanaerobacter pelophilus</name>
    <dbReference type="NCBI Taxonomy" id="60036"/>
    <lineage>
        <taxon>Bacteria</taxon>
        <taxon>Pseudomonadati</taxon>
        <taxon>Thermodesulfobacteriota</taxon>
        <taxon>Desulfuromonadia</taxon>
        <taxon>Geobacterales</taxon>
        <taxon>Geobacteraceae</taxon>
        <taxon>Geoanaerobacter</taxon>
    </lineage>
</organism>
<dbReference type="Pfam" id="PF04014">
    <property type="entry name" value="MazE_antitoxin"/>
    <property type="match status" value="1"/>
</dbReference>
<dbReference type="Gene3D" id="2.10.260.10">
    <property type="match status" value="1"/>
</dbReference>
<dbReference type="RefSeq" id="WP_214171431.1">
    <property type="nucleotide sequence ID" value="NZ_JAHCVJ010000003.1"/>
</dbReference>
<gene>
    <name evidence="3" type="ORF">KI809_10240</name>
</gene>
<dbReference type="Proteomes" id="UP000811899">
    <property type="component" value="Unassembled WGS sequence"/>
</dbReference>
<sequence length="84" mass="9805">MRTSIIRIGNSQGIRIPKVLLQQSHLGTEVELDVEDEKIIIRSASHPRQGWGEKFKLMAESSDDKIIDDDLSVQTEWEKEEWQW</sequence>